<feature type="domain" description="DUF2062" evidence="3">
    <location>
        <begin position="17"/>
        <end position="140"/>
    </location>
</feature>
<feature type="transmembrane region" description="Helical" evidence="2">
    <location>
        <begin position="26"/>
        <end position="53"/>
    </location>
</feature>
<reference evidence="4 5" key="1">
    <citation type="submission" date="2019-08" db="EMBL/GenBank/DDBJ databases">
        <title>Deep-cultivation of Planctomycetes and their phenomic and genomic characterization uncovers novel biology.</title>
        <authorList>
            <person name="Wiegand S."/>
            <person name="Jogler M."/>
            <person name="Boedeker C."/>
            <person name="Pinto D."/>
            <person name="Vollmers J."/>
            <person name="Rivas-Marin E."/>
            <person name="Kohn T."/>
            <person name="Peeters S.H."/>
            <person name="Heuer A."/>
            <person name="Rast P."/>
            <person name="Oberbeckmann S."/>
            <person name="Bunk B."/>
            <person name="Jeske O."/>
            <person name="Meyerdierks A."/>
            <person name="Storesund J.E."/>
            <person name="Kallscheuer N."/>
            <person name="Luecker S."/>
            <person name="Lage O.M."/>
            <person name="Pohl T."/>
            <person name="Merkel B.J."/>
            <person name="Hornburger P."/>
            <person name="Mueller R.-W."/>
            <person name="Bruemmer F."/>
            <person name="Labrenz M."/>
            <person name="Spormann A.M."/>
            <person name="Op den Camp H."/>
            <person name="Overmann J."/>
            <person name="Amann R."/>
            <person name="Jetten M.S.M."/>
            <person name="Mascher T."/>
            <person name="Medema M.H."/>
            <person name="Devos D.P."/>
            <person name="Kaster A.-K."/>
            <person name="Ovreas L."/>
            <person name="Rohde M."/>
            <person name="Galperin M.Y."/>
            <person name="Jogler C."/>
        </authorList>
    </citation>
    <scope>NUCLEOTIDE SEQUENCE [LARGE SCALE GENOMIC DNA]</scope>
    <source>
        <strain evidence="4 5">UC8</strain>
    </source>
</reference>
<dbReference type="Proteomes" id="UP000325286">
    <property type="component" value="Chromosome"/>
</dbReference>
<sequence>MILWLIKQFLNIKNVLAGRNRPHQMAWGLAFGLLLGLIPHGNLVTVALVALVVCLNINHAMVALVGVAVTFLATRLDPYSHQVGQFVLLHPSLAEPLANAWKLPLAAWTDLNNTIVMGSFLIGVAALLPVYAFSYPLFRMLAPVEPPDEEQTAASVALAAATKASATAPAATPDSAPIVFTPLPGRESEAAPSPADMAAADEPEIVETQIDVIRLKDRREATSEPETSSTPDAADNAQINQALNFLLRRLRTSQQENAA</sequence>
<feature type="transmembrane region" description="Helical" evidence="2">
    <location>
        <begin position="60"/>
        <end position="76"/>
    </location>
</feature>
<dbReference type="NCBIfam" id="TIGR03546">
    <property type="entry name" value="TIGR03546 family protein"/>
    <property type="match status" value="1"/>
</dbReference>
<keyword evidence="2" id="KW-0472">Membrane</keyword>
<feature type="transmembrane region" description="Helical" evidence="2">
    <location>
        <begin position="114"/>
        <end position="133"/>
    </location>
</feature>
<dbReference type="Pfam" id="PF09835">
    <property type="entry name" value="DUF2062"/>
    <property type="match status" value="1"/>
</dbReference>
<gene>
    <name evidence="4" type="ORF">UC8_22210</name>
</gene>
<organism evidence="4 5">
    <name type="scientific">Roseimaritima ulvae</name>
    <dbReference type="NCBI Taxonomy" id="980254"/>
    <lineage>
        <taxon>Bacteria</taxon>
        <taxon>Pseudomonadati</taxon>
        <taxon>Planctomycetota</taxon>
        <taxon>Planctomycetia</taxon>
        <taxon>Pirellulales</taxon>
        <taxon>Pirellulaceae</taxon>
        <taxon>Roseimaritima</taxon>
    </lineage>
</organism>
<name>A0A5B9QMP7_9BACT</name>
<evidence type="ECO:0000313" key="4">
    <source>
        <dbReference type="EMBL" id="QEG40214.1"/>
    </source>
</evidence>
<keyword evidence="2" id="KW-0812">Transmembrane</keyword>
<dbReference type="InterPro" id="IPR019935">
    <property type="entry name" value="CHP03546"/>
</dbReference>
<dbReference type="KEGG" id="rul:UC8_22210"/>
<accession>A0A5B9QMP7</accession>
<evidence type="ECO:0000256" key="1">
    <source>
        <dbReference type="SAM" id="MobiDB-lite"/>
    </source>
</evidence>
<evidence type="ECO:0000256" key="2">
    <source>
        <dbReference type="SAM" id="Phobius"/>
    </source>
</evidence>
<dbReference type="EMBL" id="CP042914">
    <property type="protein sequence ID" value="QEG40214.1"/>
    <property type="molecule type" value="Genomic_DNA"/>
</dbReference>
<proteinExistence type="predicted"/>
<dbReference type="OrthoDB" id="268259at2"/>
<evidence type="ECO:0000259" key="3">
    <source>
        <dbReference type="Pfam" id="PF09835"/>
    </source>
</evidence>
<feature type="region of interest" description="Disordered" evidence="1">
    <location>
        <begin position="214"/>
        <end position="238"/>
    </location>
</feature>
<dbReference type="RefSeq" id="WP_068138001.1">
    <property type="nucleotide sequence ID" value="NZ_CP042914.1"/>
</dbReference>
<evidence type="ECO:0000313" key="5">
    <source>
        <dbReference type="Proteomes" id="UP000325286"/>
    </source>
</evidence>
<dbReference type="InterPro" id="IPR018639">
    <property type="entry name" value="DUF2062"/>
</dbReference>
<dbReference type="AlphaFoldDB" id="A0A5B9QMP7"/>
<keyword evidence="5" id="KW-1185">Reference proteome</keyword>
<feature type="compositionally biased region" description="Polar residues" evidence="1">
    <location>
        <begin position="224"/>
        <end position="238"/>
    </location>
</feature>
<keyword evidence="2" id="KW-1133">Transmembrane helix</keyword>
<protein>
    <recommendedName>
        <fullName evidence="3">DUF2062 domain-containing protein</fullName>
    </recommendedName>
</protein>